<evidence type="ECO:0000256" key="2">
    <source>
        <dbReference type="ARBA" id="ARBA00022692"/>
    </source>
</evidence>
<keyword evidence="3 5" id="KW-1133">Transmembrane helix</keyword>
<dbReference type="Pfam" id="PF06271">
    <property type="entry name" value="RDD"/>
    <property type="match status" value="1"/>
</dbReference>
<evidence type="ECO:0000256" key="3">
    <source>
        <dbReference type="ARBA" id="ARBA00022989"/>
    </source>
</evidence>
<proteinExistence type="predicted"/>
<evidence type="ECO:0000256" key="4">
    <source>
        <dbReference type="ARBA" id="ARBA00023136"/>
    </source>
</evidence>
<comment type="subcellular location">
    <subcellularLocation>
        <location evidence="1">Membrane</location>
        <topology evidence="1">Multi-pass membrane protein</topology>
    </subcellularLocation>
</comment>
<feature type="domain" description="RDD" evidence="6">
    <location>
        <begin position="27"/>
        <end position="181"/>
    </location>
</feature>
<name>A0ABZ0BEH1_9SPHN</name>
<sequence length="295" mass="33180">MTGREDRARSLDRELTTPEGVTLRLELAGAGARAGAFLLDCLVLVVAMVAMTIAAVLAFRAIGKTYPGVIAVLWLLVFFLLRNFYFTLMESGRRAATIGKRILKMRVVARDGGRLTGGAVVARNLLRELEIFLPLTFLGVGAIEGFVDRWVAIFGFCWALLFLFFPLFNRDRLRAGDLVAGTWVVFNQRRAMGVDLLRRAEEHGAVPRFSPQDLAAYGQFELQRLEDVLRRDDADAITLVAGAIRRKLGRTDSLDDRMFLDAYYAALRGELERELLFGRRKRDKFDDATRSTGRR</sequence>
<keyword evidence="8" id="KW-1185">Reference proteome</keyword>
<evidence type="ECO:0000313" key="8">
    <source>
        <dbReference type="Proteomes" id="UP001302249"/>
    </source>
</evidence>
<dbReference type="EMBL" id="CP135076">
    <property type="protein sequence ID" value="WNO54774.1"/>
    <property type="molecule type" value="Genomic_DNA"/>
</dbReference>
<protein>
    <submittedName>
        <fullName evidence="7">RDD family protein</fullName>
    </submittedName>
</protein>
<keyword evidence="4 5" id="KW-0472">Membrane</keyword>
<feature type="transmembrane region" description="Helical" evidence="5">
    <location>
        <begin position="149"/>
        <end position="168"/>
    </location>
</feature>
<evidence type="ECO:0000256" key="5">
    <source>
        <dbReference type="SAM" id="Phobius"/>
    </source>
</evidence>
<feature type="transmembrane region" description="Helical" evidence="5">
    <location>
        <begin position="65"/>
        <end position="85"/>
    </location>
</feature>
<dbReference type="InterPro" id="IPR010432">
    <property type="entry name" value="RDD"/>
</dbReference>
<gene>
    <name evidence="7" type="ORF">RPR59_05885</name>
</gene>
<evidence type="ECO:0000313" key="7">
    <source>
        <dbReference type="EMBL" id="WNO54774.1"/>
    </source>
</evidence>
<dbReference type="PANTHER" id="PTHR38480">
    <property type="entry name" value="SLR0254 PROTEIN"/>
    <property type="match status" value="1"/>
</dbReference>
<organism evidence="7 8">
    <name type="scientific">Stakelama saccharophila</name>
    <dbReference type="NCBI Taxonomy" id="3075605"/>
    <lineage>
        <taxon>Bacteria</taxon>
        <taxon>Pseudomonadati</taxon>
        <taxon>Pseudomonadota</taxon>
        <taxon>Alphaproteobacteria</taxon>
        <taxon>Sphingomonadales</taxon>
        <taxon>Sphingomonadaceae</taxon>
        <taxon>Stakelama</taxon>
    </lineage>
</organism>
<reference evidence="7 8" key="1">
    <citation type="submission" date="2023-09" db="EMBL/GenBank/DDBJ databases">
        <authorList>
            <person name="Rey-Velasco X."/>
        </authorList>
    </citation>
    <scope>NUCLEOTIDE SEQUENCE [LARGE SCALE GENOMIC DNA]</scope>
    <source>
        <strain evidence="7 8">W311</strain>
    </source>
</reference>
<evidence type="ECO:0000256" key="1">
    <source>
        <dbReference type="ARBA" id="ARBA00004141"/>
    </source>
</evidence>
<dbReference type="RefSeq" id="WP_313917639.1">
    <property type="nucleotide sequence ID" value="NZ_CP135076.1"/>
</dbReference>
<feature type="transmembrane region" description="Helical" evidence="5">
    <location>
        <begin position="125"/>
        <end position="143"/>
    </location>
</feature>
<evidence type="ECO:0000259" key="6">
    <source>
        <dbReference type="Pfam" id="PF06271"/>
    </source>
</evidence>
<keyword evidence="2 5" id="KW-0812">Transmembrane</keyword>
<dbReference type="PANTHER" id="PTHR38480:SF1">
    <property type="entry name" value="SLR0254 PROTEIN"/>
    <property type="match status" value="1"/>
</dbReference>
<accession>A0ABZ0BEH1</accession>
<dbReference type="Proteomes" id="UP001302249">
    <property type="component" value="Chromosome"/>
</dbReference>
<feature type="transmembrane region" description="Helical" evidence="5">
    <location>
        <begin position="37"/>
        <end position="59"/>
    </location>
</feature>